<evidence type="ECO:0000313" key="1">
    <source>
        <dbReference type="EMBL" id="XBS69571.1"/>
    </source>
</evidence>
<dbReference type="EMBL" id="CP157947">
    <property type="protein sequence ID" value="XBS69571.1"/>
    <property type="molecule type" value="Genomic_DNA"/>
</dbReference>
<dbReference type="InterPro" id="IPR009241">
    <property type="entry name" value="HigB-like"/>
</dbReference>
<protein>
    <submittedName>
        <fullName evidence="1">Type II toxin-antitoxin system RelE/ParE family toxin</fullName>
    </submittedName>
</protein>
<accession>A0AAU7QBG3</accession>
<reference evidence="1" key="1">
    <citation type="submission" date="2024-06" db="EMBL/GenBank/DDBJ databases">
        <authorList>
            <person name="Coelho C."/>
            <person name="Bento M."/>
            <person name="Garcia E."/>
            <person name="Camelo A."/>
            <person name="Brandao I."/>
            <person name="Espirito Santo C."/>
            <person name="Trovao J."/>
            <person name="Verissimo A."/>
            <person name="Costa J."/>
            <person name="Tiago I."/>
        </authorList>
    </citation>
    <scope>NUCLEOTIDE SEQUENCE</scope>
    <source>
        <strain evidence="1">KWT182</strain>
    </source>
</reference>
<organism evidence="1">
    <name type="scientific">Acerihabitans sp. KWT182</name>
    <dbReference type="NCBI Taxonomy" id="3157919"/>
    <lineage>
        <taxon>Bacteria</taxon>
        <taxon>Pseudomonadati</taxon>
        <taxon>Pseudomonadota</taxon>
        <taxon>Gammaproteobacteria</taxon>
        <taxon>Enterobacterales</taxon>
        <taxon>Pectobacteriaceae</taxon>
        <taxon>Acerihabitans</taxon>
    </lineage>
</organism>
<dbReference type="Pfam" id="PF05973">
    <property type="entry name" value="Gp49"/>
    <property type="match status" value="1"/>
</dbReference>
<name>A0AAU7QBG3_9GAMM</name>
<gene>
    <name evidence="1" type="ORF">ABK905_25010</name>
</gene>
<proteinExistence type="predicted"/>
<dbReference type="AlphaFoldDB" id="A0AAU7QBG3"/>
<sequence length="116" mass="13680">MWEVITTKAFDEWFLEQEVSLREDVLVSMGILEIYSPQLGRPYVDTLQATSFPNMKELRIQHCGDPIRAFFAFDPVRRAIILCAADKTGLNEKRFYRDMIRFAESEYRNHLDTLEN</sequence>